<feature type="domain" description="Thiamine pyrophosphate enzyme TPP-binding" evidence="3">
    <location>
        <begin position="40"/>
        <end position="202"/>
    </location>
</feature>
<dbReference type="GO" id="GO:0019164">
    <property type="term" value="F:pyruvate synthase activity"/>
    <property type="evidence" value="ECO:0007669"/>
    <property type="project" value="UniProtKB-EC"/>
</dbReference>
<dbReference type="CDD" id="cd03376">
    <property type="entry name" value="TPP_PFOR_porB_like"/>
    <property type="match status" value="1"/>
</dbReference>
<dbReference type="AlphaFoldDB" id="A0A7G9YFK9"/>
<dbReference type="InterPro" id="IPR051479">
    <property type="entry name" value="PorB-like"/>
</dbReference>
<protein>
    <submittedName>
        <fullName evidence="4">Pyruvate synthase subunit PorB</fullName>
        <ecNumber evidence="4">1.2.7.1</ecNumber>
    </submittedName>
</protein>
<keyword evidence="4" id="KW-0670">Pyruvate</keyword>
<sequence length="294" mass="31630">MITESLLAPGHRGCAGCGASLAAKFVLEGAGSDCIVCGPTGCLEVFTTPYPESAWRVPYIHSLFENPAAVASGIETALAARGNTHTKVLVIAGDGSTFDIGIRSISGAFERGHNMTYVCYDNEAYMNTGIQRSASTPFDASTTTSPAGTVSYGNPFPKKDMPAILVAHGSPYVATATIAYPKDVIRKIKTATETEGPAYVQIHASCCTGWYFDSPLGVEVVRLAVQTALYPIFEIVDGELGKVHKIKQKPVEEYLRMQKRFAHLFKDESGSDEIAKIQAIADHNVERYGLARRT</sequence>
<keyword evidence="2 4" id="KW-0560">Oxidoreductase</keyword>
<dbReference type="InterPro" id="IPR029061">
    <property type="entry name" value="THDP-binding"/>
</dbReference>
<evidence type="ECO:0000256" key="1">
    <source>
        <dbReference type="ARBA" id="ARBA00011595"/>
    </source>
</evidence>
<dbReference type="Pfam" id="PF02775">
    <property type="entry name" value="TPP_enzyme_C"/>
    <property type="match status" value="1"/>
</dbReference>
<evidence type="ECO:0000259" key="3">
    <source>
        <dbReference type="Pfam" id="PF02775"/>
    </source>
</evidence>
<evidence type="ECO:0000256" key="2">
    <source>
        <dbReference type="ARBA" id="ARBA00023002"/>
    </source>
</evidence>
<accession>A0A7G9YFK9</accession>
<organism evidence="4">
    <name type="scientific">Candidatus Methanogaster sp. ANME-2c ERB4</name>
    <dbReference type="NCBI Taxonomy" id="2759911"/>
    <lineage>
        <taxon>Archaea</taxon>
        <taxon>Methanobacteriati</taxon>
        <taxon>Methanobacteriota</taxon>
        <taxon>Stenosarchaea group</taxon>
        <taxon>Methanomicrobia</taxon>
        <taxon>Methanosarcinales</taxon>
        <taxon>ANME-2 cluster</taxon>
        <taxon>Candidatus Methanogasteraceae</taxon>
        <taxon>Candidatus Methanogaster</taxon>
    </lineage>
</organism>
<proteinExistence type="predicted"/>
<dbReference type="EC" id="1.2.7.1" evidence="4"/>
<name>A0A7G9YFK9_9EURY</name>
<dbReference type="Gene3D" id="3.40.50.970">
    <property type="match status" value="2"/>
</dbReference>
<dbReference type="GO" id="GO:0030976">
    <property type="term" value="F:thiamine pyrophosphate binding"/>
    <property type="evidence" value="ECO:0007669"/>
    <property type="project" value="InterPro"/>
</dbReference>
<gene>
    <name evidence="4" type="primary">porB</name>
    <name evidence="4" type="ORF">DEIDBPHB_00042</name>
</gene>
<dbReference type="PANTHER" id="PTHR42897:SF2">
    <property type="entry name" value="PYRUVATE SYNTHASE SUBUNIT PORB"/>
    <property type="match status" value="1"/>
</dbReference>
<dbReference type="InterPro" id="IPR011766">
    <property type="entry name" value="TPP_enzyme_TPP-bd"/>
</dbReference>
<evidence type="ECO:0000313" key="4">
    <source>
        <dbReference type="EMBL" id="QNO46793.1"/>
    </source>
</evidence>
<dbReference type="PANTHER" id="PTHR42897">
    <property type="entry name" value="PYRUVATE SYNTHASE SUBUNIT PORB"/>
    <property type="match status" value="1"/>
</dbReference>
<comment type="subunit">
    <text evidence="1">Heterotetramer of one alpha, one beta, one delta and one gamma chain.</text>
</comment>
<reference evidence="4" key="1">
    <citation type="submission" date="2020-06" db="EMBL/GenBank/DDBJ databases">
        <title>Unique genomic features of the anaerobic methanotrophic archaea.</title>
        <authorList>
            <person name="Chadwick G.L."/>
            <person name="Skennerton C.T."/>
            <person name="Laso-Perez R."/>
            <person name="Leu A.O."/>
            <person name="Speth D.R."/>
            <person name="Yu H."/>
            <person name="Morgan-Lang C."/>
            <person name="Hatzenpichler R."/>
            <person name="Goudeau D."/>
            <person name="Malmstrom R."/>
            <person name="Brazelton W.J."/>
            <person name="Woyke T."/>
            <person name="Hallam S.J."/>
            <person name="Tyson G.W."/>
            <person name="Wegener G."/>
            <person name="Boetius A."/>
            <person name="Orphan V."/>
        </authorList>
    </citation>
    <scope>NUCLEOTIDE SEQUENCE</scope>
</reference>
<dbReference type="EMBL" id="MT631217">
    <property type="protein sequence ID" value="QNO46793.1"/>
    <property type="molecule type" value="Genomic_DNA"/>
</dbReference>
<dbReference type="SUPFAM" id="SSF52518">
    <property type="entry name" value="Thiamin diphosphate-binding fold (THDP-binding)"/>
    <property type="match status" value="1"/>
</dbReference>